<dbReference type="EMBL" id="DS989861">
    <property type="protein sequence ID" value="EDX72919.1"/>
    <property type="molecule type" value="Genomic_DNA"/>
</dbReference>
<keyword evidence="7" id="KW-0067">ATP-binding</keyword>
<evidence type="ECO:0000256" key="1">
    <source>
        <dbReference type="ARBA" id="ARBA00004651"/>
    </source>
</evidence>
<dbReference type="STRING" id="118168.MC7420_3365"/>
<dbReference type="PRINTS" id="PR00119">
    <property type="entry name" value="CATATPASE"/>
</dbReference>
<dbReference type="InterPro" id="IPR001757">
    <property type="entry name" value="P_typ_ATPase"/>
</dbReference>
<evidence type="ECO:0000256" key="4">
    <source>
        <dbReference type="ARBA" id="ARBA00022692"/>
    </source>
</evidence>
<dbReference type="CDD" id="cd02094">
    <property type="entry name" value="P-type_ATPase_Cu-like"/>
    <property type="match status" value="1"/>
</dbReference>
<dbReference type="SFLD" id="SFLDG00002">
    <property type="entry name" value="C1.7:_P-type_atpase_like"/>
    <property type="match status" value="1"/>
</dbReference>
<dbReference type="Pfam" id="PF00702">
    <property type="entry name" value="Hydrolase"/>
    <property type="match status" value="1"/>
</dbReference>
<feature type="transmembrane region" description="Helical" evidence="12">
    <location>
        <begin position="180"/>
        <end position="200"/>
    </location>
</feature>
<dbReference type="OrthoDB" id="438550at2"/>
<keyword evidence="8" id="KW-1278">Translocase</keyword>
<accession>B4VZ56</accession>
<dbReference type="eggNOG" id="COG2217">
    <property type="taxonomic scope" value="Bacteria"/>
</dbReference>
<dbReference type="InterPro" id="IPR036412">
    <property type="entry name" value="HAD-like_sf"/>
</dbReference>
<keyword evidence="6" id="KW-0547">Nucleotide-binding</keyword>
<gene>
    <name evidence="14" type="ORF">MC7420_3365</name>
</gene>
<evidence type="ECO:0000256" key="7">
    <source>
        <dbReference type="ARBA" id="ARBA00022840"/>
    </source>
</evidence>
<feature type="transmembrane region" description="Helical" evidence="12">
    <location>
        <begin position="206"/>
        <end position="223"/>
    </location>
</feature>
<sequence length="843" mass="88735">MQISPEKAVDIPTPTIEQMTLDVGGMKCAGCVSAVERQLKQQPGVISAQVNLVTEVAVVEYEVSQADPATLAEKLTATGFPSQPRYSQAGETSEERLTPTQRHEQEAREQLQQLIIASVLVILSTIGHIGHWFNGPMLPVFSTIWFHWGLATLALLGPGRPIISDGWRGLRHQTPNMNTLVGLGTLAAYWASCAALLFPQLGWECFFDEPVMLLGFILLGRTLEQRARRQASAAYESLLALKPKVARLIGKSTPTATELGIEIPVEQVRVGEWLRVLPGEKIPVDGEVVTGQSSVDESMLTGEPLPVLKQPGDPVTAGTLNQSGAIAIQATRIGQETTLAQIVALVEEAQTRKAPVQNLADKVAGYFTYGVLTIATFTFLFWELVGTKIWTQVLGEGDSLIGDSTSPLLLSLKLAIAVLVIACPCALGLATPTAILVGTSLGAERGLLIKGGDILERVHQLDTIVFDKTGTLTQGKPTVTDCLSIGEWAEEEDGETGGTGAEVYSESSVRAGFEQSLSSIAGANFLNPPLQTNNGISGNSKLLQLAAAAERGTTHPLGEAICTAAAQQELPLLAAKDFYTEAGLGISALVDNQSVLLGNEDWLRQQGVTISDTTQAQAQTLAAVGKTVVYLAVDGELAGLIALTDLPKPDAKTTVEQLQAMGLRVMLLTGDQPNAAVKVAQHLAIDPANVMAGIRPDGKAAAIAQLQTQGNCIAMVGDGINDGPALAQADVGIALQAGTDVARETAGIILMQPSANSPQAGGLLDIVQAIQLSRATFNKIRQNLFWALGYNTLGIPVAAGVLLPGFGIALNPAVAGALMAFSSVTVVSNSLLLRRGWNSDNGV</sequence>
<comment type="subcellular location">
    <subcellularLocation>
        <location evidence="1">Cell membrane</location>
        <topology evidence="1">Multi-pass membrane protein</topology>
    </subcellularLocation>
</comment>
<keyword evidence="15" id="KW-1185">Reference proteome</keyword>
<dbReference type="HOGENOM" id="CLU_001771_0_3_3"/>
<evidence type="ECO:0000256" key="5">
    <source>
        <dbReference type="ARBA" id="ARBA00022723"/>
    </source>
</evidence>
<dbReference type="InterPro" id="IPR044492">
    <property type="entry name" value="P_typ_ATPase_HD_dom"/>
</dbReference>
<protein>
    <submittedName>
        <fullName evidence="14">Copper-translocating P-type ATPase</fullName>
        <ecNumber evidence="14">3.6.3.4</ecNumber>
    </submittedName>
</protein>
<dbReference type="SFLD" id="SFLDS00003">
    <property type="entry name" value="Haloacid_Dehalogenase"/>
    <property type="match status" value="1"/>
</dbReference>
<dbReference type="SUPFAM" id="SSF56784">
    <property type="entry name" value="HAD-like"/>
    <property type="match status" value="1"/>
</dbReference>
<keyword evidence="3" id="KW-0813">Transport</keyword>
<dbReference type="RefSeq" id="WP_006104082.1">
    <property type="nucleotide sequence ID" value="NZ_DS989861.1"/>
</dbReference>
<feature type="compositionally biased region" description="Basic and acidic residues" evidence="11">
    <location>
        <begin position="93"/>
        <end position="104"/>
    </location>
</feature>
<dbReference type="InterPro" id="IPR008250">
    <property type="entry name" value="ATPase_P-typ_transduc_dom_A_sf"/>
</dbReference>
<comment type="similarity">
    <text evidence="2">Belongs to the cation transport ATPase (P-type) (TC 3.A.3) family. Type IB subfamily.</text>
</comment>
<evidence type="ECO:0000256" key="12">
    <source>
        <dbReference type="SAM" id="Phobius"/>
    </source>
</evidence>
<proteinExistence type="inferred from homology"/>
<dbReference type="GO" id="GO:0005886">
    <property type="term" value="C:plasma membrane"/>
    <property type="evidence" value="ECO:0007669"/>
    <property type="project" value="UniProtKB-SubCell"/>
</dbReference>
<feature type="transmembrane region" description="Helical" evidence="12">
    <location>
        <begin position="139"/>
        <end position="159"/>
    </location>
</feature>
<feature type="region of interest" description="Disordered" evidence="11">
    <location>
        <begin position="80"/>
        <end position="104"/>
    </location>
</feature>
<dbReference type="Pfam" id="PF00403">
    <property type="entry name" value="HMA"/>
    <property type="match status" value="1"/>
</dbReference>
<feature type="transmembrane region" description="Helical" evidence="12">
    <location>
        <begin position="114"/>
        <end position="133"/>
    </location>
</feature>
<dbReference type="NCBIfam" id="TIGR01494">
    <property type="entry name" value="ATPase_P-type"/>
    <property type="match status" value="2"/>
</dbReference>
<dbReference type="InterPro" id="IPR018303">
    <property type="entry name" value="ATPase_P-typ_P_site"/>
</dbReference>
<dbReference type="InterPro" id="IPR017969">
    <property type="entry name" value="Heavy-metal-associated_CS"/>
</dbReference>
<name>B4VZ56_9CYAN</name>
<feature type="transmembrane region" description="Helical" evidence="12">
    <location>
        <begin position="414"/>
        <end position="437"/>
    </location>
</feature>
<dbReference type="CDD" id="cd00371">
    <property type="entry name" value="HMA"/>
    <property type="match status" value="1"/>
</dbReference>
<feature type="compositionally biased region" description="Polar residues" evidence="11">
    <location>
        <begin position="80"/>
        <end position="91"/>
    </location>
</feature>
<dbReference type="GO" id="GO:0016887">
    <property type="term" value="F:ATP hydrolysis activity"/>
    <property type="evidence" value="ECO:0007669"/>
    <property type="project" value="InterPro"/>
</dbReference>
<dbReference type="InterPro" id="IPR059000">
    <property type="entry name" value="ATPase_P-type_domA"/>
</dbReference>
<dbReference type="SUPFAM" id="SSF55008">
    <property type="entry name" value="HMA, heavy metal-associated domain"/>
    <property type="match status" value="1"/>
</dbReference>
<evidence type="ECO:0000256" key="10">
    <source>
        <dbReference type="ARBA" id="ARBA00023136"/>
    </source>
</evidence>
<evidence type="ECO:0000256" key="2">
    <source>
        <dbReference type="ARBA" id="ARBA00006024"/>
    </source>
</evidence>
<dbReference type="FunFam" id="2.70.150.10:FF:000002">
    <property type="entry name" value="Copper-transporting ATPase 1, putative"/>
    <property type="match status" value="1"/>
</dbReference>
<dbReference type="EC" id="3.6.3.4" evidence="14"/>
<keyword evidence="4 12" id="KW-0812">Transmembrane</keyword>
<evidence type="ECO:0000313" key="14">
    <source>
        <dbReference type="EMBL" id="EDX72919.1"/>
    </source>
</evidence>
<keyword evidence="10 12" id="KW-0472">Membrane</keyword>
<keyword evidence="9 12" id="KW-1133">Transmembrane helix</keyword>
<dbReference type="InterPro" id="IPR006121">
    <property type="entry name" value="HMA_dom"/>
</dbReference>
<dbReference type="InterPro" id="IPR023298">
    <property type="entry name" value="ATPase_P-typ_TM_dom_sf"/>
</dbReference>
<dbReference type="GO" id="GO:0005524">
    <property type="term" value="F:ATP binding"/>
    <property type="evidence" value="ECO:0007669"/>
    <property type="project" value="UniProtKB-KW"/>
</dbReference>
<reference evidence="14 15" key="1">
    <citation type="submission" date="2008-07" db="EMBL/GenBank/DDBJ databases">
        <authorList>
            <person name="Tandeau de Marsac N."/>
            <person name="Ferriera S."/>
            <person name="Johnson J."/>
            <person name="Kravitz S."/>
            <person name="Beeson K."/>
            <person name="Sutton G."/>
            <person name="Rogers Y.-H."/>
            <person name="Friedman R."/>
            <person name="Frazier M."/>
            <person name="Venter J.C."/>
        </authorList>
    </citation>
    <scope>NUCLEOTIDE SEQUENCE [LARGE SCALE GENOMIC DNA]</scope>
    <source>
        <strain evidence="14 15">PCC 7420</strain>
    </source>
</reference>
<feature type="transmembrane region" description="Helical" evidence="12">
    <location>
        <begin position="813"/>
        <end position="833"/>
    </location>
</feature>
<dbReference type="Gene3D" id="3.30.70.100">
    <property type="match status" value="1"/>
</dbReference>
<dbReference type="InterPro" id="IPR036163">
    <property type="entry name" value="HMA_dom_sf"/>
</dbReference>
<dbReference type="Pfam" id="PF00122">
    <property type="entry name" value="E1-E2_ATPase"/>
    <property type="match status" value="1"/>
</dbReference>
<evidence type="ECO:0000256" key="9">
    <source>
        <dbReference type="ARBA" id="ARBA00022989"/>
    </source>
</evidence>
<feature type="domain" description="HMA" evidence="13">
    <location>
        <begin position="17"/>
        <end position="83"/>
    </location>
</feature>
<dbReference type="Gene3D" id="3.40.1110.10">
    <property type="entry name" value="Calcium-transporting ATPase, cytoplasmic domain N"/>
    <property type="match status" value="1"/>
</dbReference>
<dbReference type="PANTHER" id="PTHR43520:SF8">
    <property type="entry name" value="P-TYPE CU(+) TRANSPORTER"/>
    <property type="match status" value="1"/>
</dbReference>
<dbReference type="PROSITE" id="PS00154">
    <property type="entry name" value="ATPASE_E1_E2"/>
    <property type="match status" value="1"/>
</dbReference>
<dbReference type="InterPro" id="IPR023299">
    <property type="entry name" value="ATPase_P-typ_cyto_dom_N"/>
</dbReference>
<dbReference type="PANTHER" id="PTHR43520">
    <property type="entry name" value="ATP7, ISOFORM B"/>
    <property type="match status" value="1"/>
</dbReference>
<dbReference type="Gene3D" id="2.70.150.10">
    <property type="entry name" value="Calcium-transporting ATPase, cytoplasmic transduction domain A"/>
    <property type="match status" value="1"/>
</dbReference>
<keyword evidence="5" id="KW-0479">Metal-binding</keyword>
<evidence type="ECO:0000256" key="6">
    <source>
        <dbReference type="ARBA" id="ARBA00022741"/>
    </source>
</evidence>
<dbReference type="InterPro" id="IPR023214">
    <property type="entry name" value="HAD_sf"/>
</dbReference>
<feature type="transmembrane region" description="Helical" evidence="12">
    <location>
        <begin position="363"/>
        <end position="382"/>
    </location>
</feature>
<dbReference type="FunFam" id="3.30.70.100:FF:000001">
    <property type="entry name" value="ATPase copper transporting beta"/>
    <property type="match status" value="1"/>
</dbReference>
<evidence type="ECO:0000259" key="13">
    <source>
        <dbReference type="PROSITE" id="PS50846"/>
    </source>
</evidence>
<evidence type="ECO:0000313" key="15">
    <source>
        <dbReference type="Proteomes" id="UP000003835"/>
    </source>
</evidence>
<evidence type="ECO:0000256" key="3">
    <source>
        <dbReference type="ARBA" id="ARBA00022448"/>
    </source>
</evidence>
<dbReference type="SFLD" id="SFLDF00027">
    <property type="entry name" value="p-type_atpase"/>
    <property type="match status" value="1"/>
</dbReference>
<evidence type="ECO:0000256" key="11">
    <source>
        <dbReference type="SAM" id="MobiDB-lite"/>
    </source>
</evidence>
<dbReference type="SUPFAM" id="SSF81653">
    <property type="entry name" value="Calcium ATPase, transduction domain A"/>
    <property type="match status" value="1"/>
</dbReference>
<dbReference type="GO" id="GO:0005507">
    <property type="term" value="F:copper ion binding"/>
    <property type="evidence" value="ECO:0007669"/>
    <property type="project" value="TreeGrafter"/>
</dbReference>
<organism evidence="14 15">
    <name type="scientific">Coleofasciculus chthonoplastes PCC 7420</name>
    <dbReference type="NCBI Taxonomy" id="118168"/>
    <lineage>
        <taxon>Bacteria</taxon>
        <taxon>Bacillati</taxon>
        <taxon>Cyanobacteriota</taxon>
        <taxon>Cyanophyceae</taxon>
        <taxon>Coleofasciculales</taxon>
        <taxon>Coleofasciculaceae</taxon>
        <taxon>Coleofasciculus</taxon>
    </lineage>
</organism>
<dbReference type="GO" id="GO:0055070">
    <property type="term" value="P:copper ion homeostasis"/>
    <property type="evidence" value="ECO:0007669"/>
    <property type="project" value="TreeGrafter"/>
</dbReference>
<keyword evidence="14" id="KW-0378">Hydrolase</keyword>
<feature type="transmembrane region" description="Helical" evidence="12">
    <location>
        <begin position="784"/>
        <end position="807"/>
    </location>
</feature>
<evidence type="ECO:0000256" key="8">
    <source>
        <dbReference type="ARBA" id="ARBA00022967"/>
    </source>
</evidence>
<dbReference type="PROSITE" id="PS01047">
    <property type="entry name" value="HMA_1"/>
    <property type="match status" value="1"/>
</dbReference>
<dbReference type="Gene3D" id="3.40.50.1000">
    <property type="entry name" value="HAD superfamily/HAD-like"/>
    <property type="match status" value="2"/>
</dbReference>
<dbReference type="Proteomes" id="UP000003835">
    <property type="component" value="Unassembled WGS sequence"/>
</dbReference>
<dbReference type="AlphaFoldDB" id="B4VZ56"/>
<dbReference type="GO" id="GO:0043682">
    <property type="term" value="F:P-type divalent copper transporter activity"/>
    <property type="evidence" value="ECO:0007669"/>
    <property type="project" value="TreeGrafter"/>
</dbReference>
<dbReference type="PROSITE" id="PS50846">
    <property type="entry name" value="HMA_2"/>
    <property type="match status" value="1"/>
</dbReference>
<dbReference type="SUPFAM" id="SSF81665">
    <property type="entry name" value="Calcium ATPase, transmembrane domain M"/>
    <property type="match status" value="1"/>
</dbReference>